<evidence type="ECO:0000256" key="3">
    <source>
        <dbReference type="ARBA" id="ARBA00012457"/>
    </source>
</evidence>
<dbReference type="CDD" id="cd04193">
    <property type="entry name" value="UDPGlcNAc_PPase"/>
    <property type="match status" value="1"/>
</dbReference>
<dbReference type="GO" id="GO:0006048">
    <property type="term" value="P:UDP-N-acetylglucosamine biosynthetic process"/>
    <property type="evidence" value="ECO:0007669"/>
    <property type="project" value="TreeGrafter"/>
</dbReference>
<dbReference type="FunFam" id="3.90.550.10:FF:000043">
    <property type="entry name" value="UDP-N-acetylhexosamine pyrophosphorylase isoform X2"/>
    <property type="match status" value="1"/>
</dbReference>
<reference evidence="7" key="1">
    <citation type="submission" date="2023-08" db="EMBL/GenBank/DDBJ databases">
        <authorList>
            <person name="Alioto T."/>
            <person name="Alioto T."/>
            <person name="Gomez Garrido J."/>
        </authorList>
    </citation>
    <scope>NUCLEOTIDE SEQUENCE</scope>
</reference>
<dbReference type="Gene3D" id="3.90.550.10">
    <property type="entry name" value="Spore Coat Polysaccharide Biosynthesis Protein SpsA, Chain A"/>
    <property type="match status" value="1"/>
</dbReference>
<keyword evidence="5" id="KW-0548">Nucleotidyltransferase</keyword>
<gene>
    <name evidence="7" type="ORF">OCTVUL_1B007801</name>
</gene>
<accession>A0AA36BGF6</accession>
<evidence type="ECO:0000256" key="6">
    <source>
        <dbReference type="ARBA" id="ARBA00048493"/>
    </source>
</evidence>
<evidence type="ECO:0000313" key="7">
    <source>
        <dbReference type="EMBL" id="CAI9733975.1"/>
    </source>
</evidence>
<organism evidence="7 8">
    <name type="scientific">Octopus vulgaris</name>
    <name type="common">Common octopus</name>
    <dbReference type="NCBI Taxonomy" id="6645"/>
    <lineage>
        <taxon>Eukaryota</taxon>
        <taxon>Metazoa</taxon>
        <taxon>Spiralia</taxon>
        <taxon>Lophotrochozoa</taxon>
        <taxon>Mollusca</taxon>
        <taxon>Cephalopoda</taxon>
        <taxon>Coleoidea</taxon>
        <taxon>Octopodiformes</taxon>
        <taxon>Octopoda</taxon>
        <taxon>Incirrata</taxon>
        <taxon>Octopodidae</taxon>
        <taxon>Octopus</taxon>
    </lineage>
</organism>
<evidence type="ECO:0000313" key="8">
    <source>
        <dbReference type="Proteomes" id="UP001162480"/>
    </source>
</evidence>
<dbReference type="InterPro" id="IPR029044">
    <property type="entry name" value="Nucleotide-diphossugar_trans"/>
</dbReference>
<dbReference type="SUPFAM" id="SSF53448">
    <property type="entry name" value="Nucleotide-diphospho-sugar transferases"/>
    <property type="match status" value="1"/>
</dbReference>
<keyword evidence="4" id="KW-0808">Transferase</keyword>
<proteinExistence type="inferred from homology"/>
<evidence type="ECO:0000256" key="4">
    <source>
        <dbReference type="ARBA" id="ARBA00022679"/>
    </source>
</evidence>
<protein>
    <recommendedName>
        <fullName evidence="3">UDP-N-acetylglucosamine diphosphorylase</fullName>
        <ecNumber evidence="3">2.7.7.23</ecNumber>
    </recommendedName>
</protein>
<keyword evidence="8" id="KW-1185">Reference proteome</keyword>
<evidence type="ECO:0000256" key="2">
    <source>
        <dbReference type="ARBA" id="ARBA00010401"/>
    </source>
</evidence>
<dbReference type="Pfam" id="PF01704">
    <property type="entry name" value="UDPGP"/>
    <property type="match status" value="1"/>
</dbReference>
<evidence type="ECO:0000256" key="5">
    <source>
        <dbReference type="ARBA" id="ARBA00022695"/>
    </source>
</evidence>
<comment type="pathway">
    <text evidence="1">Nucleotide-sugar biosynthesis; UDP-N-acetyl-alpha-D-glucosamine biosynthesis; UDP-N-acetyl-alpha-D-glucosamine from N-acetyl-alpha-D-glucosamine 1-phosphate: step 1/1.</text>
</comment>
<evidence type="ECO:0000256" key="1">
    <source>
        <dbReference type="ARBA" id="ARBA00005208"/>
    </source>
</evidence>
<dbReference type="AlphaFoldDB" id="A0AA36BGF6"/>
<dbReference type="InterPro" id="IPR002618">
    <property type="entry name" value="UDPGP_fam"/>
</dbReference>
<dbReference type="EC" id="2.7.7.23" evidence="3"/>
<dbReference type="GO" id="GO:0003977">
    <property type="term" value="F:UDP-N-acetylglucosamine diphosphorylase activity"/>
    <property type="evidence" value="ECO:0007669"/>
    <property type="project" value="UniProtKB-EC"/>
</dbReference>
<comment type="similarity">
    <text evidence="2">Belongs to the UDPGP type 1 family.</text>
</comment>
<dbReference type="InterPro" id="IPR039741">
    <property type="entry name" value="UDP-sugar_pyrophosphorylase"/>
</dbReference>
<sequence>MESIKPQLEKYGQEHLVKFWNELSKAEQNSYLEDLKKLNLEEITGYFKNAQETLKAACNKIDDLLQPLPSDVYGSFQNSSPEQLAKYYEKGLKLIAENKLCVLLLAGGQGTRLGVKYPKGMYNVGLPSGKTLYQLQAERILKLQKLAGNNCSIPWYIMTSDHTKESTELFFEKHGYFGLKKENVVIFQQFLLPCLTFGGKIINNAKNGLAMAPDGNGGLYKALREHGVLQDMKSKGIQYIHAYCVDNILVKMADPIFMAYCVDKKADCGAKVVKKAFPTEPVGVVCKVDGKFQVVEYSEITTSTAEKQDKNGQLLFNAGNICNHFFTLGFLDAVCNENESELKHHIAKKKIGFIDENGEFVQPSEPNGIKMEKFVFDVFKFSKNFAVWEVVREDEFSPLKNADGKPKDTPTTCRLALQNLHCRYILNAGGTVKLPDGSSFCESDDIQNTPVCEISPLVSYAGEGLEKLVRNKTFAVPVTLTEDSINGI</sequence>
<comment type="catalytic activity">
    <reaction evidence="6">
        <text>N-acetyl-alpha-D-glucosamine 1-phosphate + UTP + H(+) = UDP-N-acetyl-alpha-D-glucosamine + diphosphate</text>
        <dbReference type="Rhea" id="RHEA:13509"/>
        <dbReference type="ChEBI" id="CHEBI:15378"/>
        <dbReference type="ChEBI" id="CHEBI:33019"/>
        <dbReference type="ChEBI" id="CHEBI:46398"/>
        <dbReference type="ChEBI" id="CHEBI:57705"/>
        <dbReference type="ChEBI" id="CHEBI:57776"/>
        <dbReference type="EC" id="2.7.7.23"/>
    </reaction>
</comment>
<dbReference type="EMBL" id="OX597828">
    <property type="protein sequence ID" value="CAI9733975.1"/>
    <property type="molecule type" value="Genomic_DNA"/>
</dbReference>
<name>A0AA36BGF6_OCTVU</name>
<dbReference type="PANTHER" id="PTHR11952:SF2">
    <property type="entry name" value="LD24639P"/>
    <property type="match status" value="1"/>
</dbReference>
<dbReference type="PANTHER" id="PTHR11952">
    <property type="entry name" value="UDP- GLUCOSE PYROPHOSPHORYLASE"/>
    <property type="match status" value="1"/>
</dbReference>
<dbReference type="Proteomes" id="UP001162480">
    <property type="component" value="Chromosome 15"/>
</dbReference>